<reference evidence="1 2" key="1">
    <citation type="submission" date="2023-02" db="EMBL/GenBank/DDBJ databases">
        <title>Gemone sequence of Telluria chitinolytica ACM 3522T.</title>
        <authorList>
            <person name="Frediansyah A."/>
            <person name="Miess H."/>
            <person name="Gross H."/>
        </authorList>
    </citation>
    <scope>NUCLEOTIDE SEQUENCE [LARGE SCALE GENOMIC DNA]</scope>
    <source>
        <strain evidence="1 2">ACM 3522</strain>
    </source>
</reference>
<protein>
    <recommendedName>
        <fullName evidence="3">Lipoprotein</fullName>
    </recommendedName>
</protein>
<evidence type="ECO:0000313" key="2">
    <source>
        <dbReference type="Proteomes" id="UP001216510"/>
    </source>
</evidence>
<accession>A0ABY8B574</accession>
<dbReference type="Proteomes" id="UP001216510">
    <property type="component" value="Chromosome"/>
</dbReference>
<name>A0ABY8B574_9BURK</name>
<evidence type="ECO:0008006" key="3">
    <source>
        <dbReference type="Google" id="ProtNLM"/>
    </source>
</evidence>
<sequence length="190" mass="20911">MRRIETIFSSCVAAGMLVGCTTVDPTLGGILKIESDGQPISKSGANQRQPVEYTSTSGKKAQEAGCYFVDGLKKSVDVDTLYGRAMRTFAFKSPEQVAIHKKTIDRTYTLDNGYKHEKQAGSYYHLAQTVRYELSPGQARPIWLELQFTKNGTGADVVAEYCVNPADSTVNNTTVRQQIQQKIRSALFSG</sequence>
<dbReference type="PROSITE" id="PS51257">
    <property type="entry name" value="PROKAR_LIPOPROTEIN"/>
    <property type="match status" value="1"/>
</dbReference>
<gene>
    <name evidence="1" type="ORF">PX653_15835</name>
</gene>
<evidence type="ECO:0000313" key="1">
    <source>
        <dbReference type="EMBL" id="WEF30940.1"/>
    </source>
</evidence>
<dbReference type="RefSeq" id="WP_277413731.1">
    <property type="nucleotide sequence ID" value="NZ_CP119083.1"/>
</dbReference>
<keyword evidence="2" id="KW-1185">Reference proteome</keyword>
<organism evidence="1 2">
    <name type="scientific">Pseudoduganella chitinolytica</name>
    <dbReference type="NCBI Taxonomy" id="34070"/>
    <lineage>
        <taxon>Bacteria</taxon>
        <taxon>Pseudomonadati</taxon>
        <taxon>Pseudomonadota</taxon>
        <taxon>Betaproteobacteria</taxon>
        <taxon>Burkholderiales</taxon>
        <taxon>Oxalobacteraceae</taxon>
        <taxon>Telluria group</taxon>
        <taxon>Pseudoduganella</taxon>
    </lineage>
</organism>
<proteinExistence type="predicted"/>
<dbReference type="EMBL" id="CP119083">
    <property type="protein sequence ID" value="WEF30940.1"/>
    <property type="molecule type" value="Genomic_DNA"/>
</dbReference>